<dbReference type="Pfam" id="PF00106">
    <property type="entry name" value="adh_short"/>
    <property type="match status" value="1"/>
</dbReference>
<dbReference type="EMBL" id="JANRHA010000009">
    <property type="protein sequence ID" value="MDG3015643.1"/>
    <property type="molecule type" value="Genomic_DNA"/>
</dbReference>
<dbReference type="AlphaFoldDB" id="A0A9X4M0B4"/>
<comment type="caution">
    <text evidence="4">The sequence shown here is derived from an EMBL/GenBank/DDBJ whole genome shotgun (WGS) entry which is preliminary data.</text>
</comment>
<dbReference type="GO" id="GO:0016616">
    <property type="term" value="F:oxidoreductase activity, acting on the CH-OH group of donors, NAD or NADP as acceptor"/>
    <property type="evidence" value="ECO:0007669"/>
    <property type="project" value="TreeGrafter"/>
</dbReference>
<dbReference type="PROSITE" id="PS00061">
    <property type="entry name" value="ADH_SHORT"/>
    <property type="match status" value="1"/>
</dbReference>
<name>A0A9X4M0B4_9ACTN</name>
<reference evidence="4" key="1">
    <citation type="submission" date="2022-08" db="EMBL/GenBank/DDBJ databases">
        <title>Genome analysis of Corynebacteriales strain.</title>
        <authorList>
            <person name="Lee S.D."/>
        </authorList>
    </citation>
    <scope>NUCLEOTIDE SEQUENCE</scope>
    <source>
        <strain evidence="4">D3-21</strain>
    </source>
</reference>
<dbReference type="InterPro" id="IPR036291">
    <property type="entry name" value="NAD(P)-bd_dom_sf"/>
</dbReference>
<dbReference type="InterPro" id="IPR020904">
    <property type="entry name" value="Sc_DH/Rdtase_CS"/>
</dbReference>
<dbReference type="PANTHER" id="PTHR24322:SF736">
    <property type="entry name" value="RETINOL DEHYDROGENASE 10"/>
    <property type="match status" value="1"/>
</dbReference>
<evidence type="ECO:0000313" key="4">
    <source>
        <dbReference type="EMBL" id="MDG3015643.1"/>
    </source>
</evidence>
<keyword evidence="2" id="KW-0560">Oxidoreductase</keyword>
<keyword evidence="5" id="KW-1185">Reference proteome</keyword>
<dbReference type="PRINTS" id="PR00081">
    <property type="entry name" value="GDHRDH"/>
</dbReference>
<dbReference type="SUPFAM" id="SSF51735">
    <property type="entry name" value="NAD(P)-binding Rossmann-fold domains"/>
    <property type="match status" value="1"/>
</dbReference>
<comment type="similarity">
    <text evidence="1 3">Belongs to the short-chain dehydrogenases/reductases (SDR) family.</text>
</comment>
<dbReference type="Gene3D" id="3.40.50.720">
    <property type="entry name" value="NAD(P)-binding Rossmann-like Domain"/>
    <property type="match status" value="1"/>
</dbReference>
<evidence type="ECO:0000256" key="1">
    <source>
        <dbReference type="ARBA" id="ARBA00006484"/>
    </source>
</evidence>
<dbReference type="InterPro" id="IPR002347">
    <property type="entry name" value="SDR_fam"/>
</dbReference>
<evidence type="ECO:0000256" key="2">
    <source>
        <dbReference type="ARBA" id="ARBA00023002"/>
    </source>
</evidence>
<accession>A0A9X4M0B4</accession>
<evidence type="ECO:0000313" key="5">
    <source>
        <dbReference type="Proteomes" id="UP001152755"/>
    </source>
</evidence>
<organism evidence="4 5">
    <name type="scientific">Speluncibacter jeojiensis</name>
    <dbReference type="NCBI Taxonomy" id="2710754"/>
    <lineage>
        <taxon>Bacteria</taxon>
        <taxon>Bacillati</taxon>
        <taxon>Actinomycetota</taxon>
        <taxon>Actinomycetes</taxon>
        <taxon>Mycobacteriales</taxon>
        <taxon>Speluncibacteraceae</taxon>
        <taxon>Speluncibacter</taxon>
    </lineage>
</organism>
<dbReference type="NCBIfam" id="NF005878">
    <property type="entry name" value="PRK07825.1"/>
    <property type="match status" value="1"/>
</dbReference>
<gene>
    <name evidence="4" type="ORF">NVS88_13865</name>
</gene>
<dbReference type="CDD" id="cd05233">
    <property type="entry name" value="SDR_c"/>
    <property type="match status" value="1"/>
</dbReference>
<protein>
    <submittedName>
        <fullName evidence="4">SDR family oxidoreductase</fullName>
    </submittedName>
</protein>
<dbReference type="PANTHER" id="PTHR24322">
    <property type="entry name" value="PKSB"/>
    <property type="match status" value="1"/>
</dbReference>
<proteinExistence type="inferred from homology"/>
<sequence>MSPLRSRYPSIELDGAVVVVTGGARGIGRATAQLCADRGATVCIADLDLDVAQETAASIGGDDAVDRVRAYRLDVTDAGSWAAVVGEVLSAYGRIDVLVNNAGVMPLGGFLDEPDGTGRVTMEVNVWGPIHGMRAVLPGMLARGRGHIVNVASMAGKLPVPGMAVYNASKFGAVGLTAAVRAEFADSGVSVSAVLPSAVRTALSSGVPLGKGMPTVDPEDVAAAIMDTLRTRRAETAVPRWLGGWDLLGALTPEWLMRLARTVIDDRRALTSIDPAGRADYDARVARQVAGQEKPST</sequence>
<dbReference type="PRINTS" id="PR00080">
    <property type="entry name" value="SDRFAMILY"/>
</dbReference>
<dbReference type="RefSeq" id="WP_332520274.1">
    <property type="nucleotide sequence ID" value="NZ_JANRHA010000009.1"/>
</dbReference>
<dbReference type="Proteomes" id="UP001152755">
    <property type="component" value="Unassembled WGS sequence"/>
</dbReference>
<dbReference type="FunFam" id="3.40.50.720:FF:000084">
    <property type="entry name" value="Short-chain dehydrogenase reductase"/>
    <property type="match status" value="1"/>
</dbReference>
<evidence type="ECO:0000256" key="3">
    <source>
        <dbReference type="RuleBase" id="RU000363"/>
    </source>
</evidence>